<dbReference type="InterPro" id="IPR036568">
    <property type="entry name" value="GGCT-like_sf"/>
</dbReference>
<evidence type="ECO:0000313" key="3">
    <source>
        <dbReference type="Proteomes" id="UP000235786"/>
    </source>
</evidence>
<dbReference type="CDD" id="cd06661">
    <property type="entry name" value="GGCT_like"/>
    <property type="match status" value="1"/>
</dbReference>
<gene>
    <name evidence="2" type="ORF">L207DRAFT_141473</name>
</gene>
<feature type="compositionally biased region" description="Basic and acidic residues" evidence="1">
    <location>
        <begin position="207"/>
        <end position="218"/>
    </location>
</feature>
<sequence length="218" mass="24536">MYFAYGKDMDPYYLGELFHSSGATGTVEFVGVGKLSDYRWVVEPLNRFPMTVKLDEEGEVWGLVYKLSEPLMEILNSKATKRGIKMEEQEIETFEKTGLPGFWDSPLLPFGKLKVQVMVGATNNAEKAGQLQGSKKRKVLAGLLWGASEGLPEHYKAEIRAKAGGIKDPRDTQYWTMCREKPNHPKGWRNGSGDVEKVAGRRSSRLKSLDTTKTEEKK</sequence>
<accession>A0A2J6R7I9</accession>
<dbReference type="SUPFAM" id="SSF110857">
    <property type="entry name" value="Gamma-glutamyl cyclotransferase-like"/>
    <property type="match status" value="1"/>
</dbReference>
<protein>
    <recommendedName>
        <fullName evidence="4">Gamma-glutamylcyclotransferase</fullName>
    </recommendedName>
</protein>
<name>A0A2J6R7I9_HYAVF</name>
<dbReference type="InterPro" id="IPR013024">
    <property type="entry name" value="GGCT-like"/>
</dbReference>
<evidence type="ECO:0000313" key="2">
    <source>
        <dbReference type="EMBL" id="PMD34483.1"/>
    </source>
</evidence>
<feature type="region of interest" description="Disordered" evidence="1">
    <location>
        <begin position="179"/>
        <end position="218"/>
    </location>
</feature>
<dbReference type="AlphaFoldDB" id="A0A2J6R7I9"/>
<reference evidence="2 3" key="1">
    <citation type="submission" date="2016-04" db="EMBL/GenBank/DDBJ databases">
        <title>A degradative enzymes factory behind the ericoid mycorrhizal symbiosis.</title>
        <authorList>
            <consortium name="DOE Joint Genome Institute"/>
            <person name="Martino E."/>
            <person name="Morin E."/>
            <person name="Grelet G."/>
            <person name="Kuo A."/>
            <person name="Kohler A."/>
            <person name="Daghino S."/>
            <person name="Barry K."/>
            <person name="Choi C."/>
            <person name="Cichocki N."/>
            <person name="Clum A."/>
            <person name="Copeland A."/>
            <person name="Hainaut M."/>
            <person name="Haridas S."/>
            <person name="Labutti K."/>
            <person name="Lindquist E."/>
            <person name="Lipzen A."/>
            <person name="Khouja H.-R."/>
            <person name="Murat C."/>
            <person name="Ohm R."/>
            <person name="Olson A."/>
            <person name="Spatafora J."/>
            <person name="Veneault-Fourrey C."/>
            <person name="Henrissat B."/>
            <person name="Grigoriev I."/>
            <person name="Martin F."/>
            <person name="Perotto S."/>
        </authorList>
    </citation>
    <scope>NUCLEOTIDE SEQUENCE [LARGE SCALE GENOMIC DNA]</scope>
    <source>
        <strain evidence="2 3">F</strain>
    </source>
</reference>
<dbReference type="Proteomes" id="UP000235786">
    <property type="component" value="Unassembled WGS sequence"/>
</dbReference>
<organism evidence="2 3">
    <name type="scientific">Hyaloscypha variabilis (strain UAMH 11265 / GT02V1 / F)</name>
    <name type="common">Meliniomyces variabilis</name>
    <dbReference type="NCBI Taxonomy" id="1149755"/>
    <lineage>
        <taxon>Eukaryota</taxon>
        <taxon>Fungi</taxon>
        <taxon>Dikarya</taxon>
        <taxon>Ascomycota</taxon>
        <taxon>Pezizomycotina</taxon>
        <taxon>Leotiomycetes</taxon>
        <taxon>Helotiales</taxon>
        <taxon>Hyaloscyphaceae</taxon>
        <taxon>Hyaloscypha</taxon>
        <taxon>Hyaloscypha variabilis</taxon>
    </lineage>
</organism>
<evidence type="ECO:0000256" key="1">
    <source>
        <dbReference type="SAM" id="MobiDB-lite"/>
    </source>
</evidence>
<dbReference type="Gene3D" id="3.10.490.10">
    <property type="entry name" value="Gamma-glutamyl cyclotransferase-like"/>
    <property type="match status" value="1"/>
</dbReference>
<keyword evidence="3" id="KW-1185">Reference proteome</keyword>
<dbReference type="EMBL" id="KZ613954">
    <property type="protein sequence ID" value="PMD34483.1"/>
    <property type="molecule type" value="Genomic_DNA"/>
</dbReference>
<proteinExistence type="predicted"/>
<dbReference type="OrthoDB" id="3558976at2759"/>
<evidence type="ECO:0008006" key="4">
    <source>
        <dbReference type="Google" id="ProtNLM"/>
    </source>
</evidence>